<evidence type="ECO:0008006" key="4">
    <source>
        <dbReference type="Google" id="ProtNLM"/>
    </source>
</evidence>
<evidence type="ECO:0000313" key="2">
    <source>
        <dbReference type="EMBL" id="OCB85557.1"/>
    </source>
</evidence>
<reference evidence="2" key="1">
    <citation type="submission" date="2016-06" db="EMBL/GenBank/DDBJ databases">
        <title>Draft Genome sequence of the fungus Inonotus baumii.</title>
        <authorList>
            <person name="Zhu H."/>
            <person name="Lin W."/>
        </authorList>
    </citation>
    <scope>NUCLEOTIDE SEQUENCE</scope>
    <source>
        <strain evidence="2">821</strain>
    </source>
</reference>
<feature type="compositionally biased region" description="Gly residues" evidence="1">
    <location>
        <begin position="401"/>
        <end position="416"/>
    </location>
</feature>
<sequence>MQTAFIAIESFLLVSIRPSPRSYPTMSVIDETRVKNAMQKLIDTSGSGSVELAEFLPTILIDFSSASIIASEQSKWNSWRTSVLKLRDVHTSPVVADPLELRASPSNFDWKEIQAILMTMKYPGKLRRLEAPAYPEIEQQDYFIQDIIDWSRGVQSDAALENKAYEIMQRTLVDTMLRWVFSERTSDQLKHTVCEEQDVLLPVNPNASVQIIQARANSFITRQLPIEVSDALGEAIAPTTVPIKALNGNEEKEWRSRAVKAPSMLLAFRVREKCSAFRTVERTVWYSLMTRYLTDLTWDIRRPSQLVECFYFLCALKEQIDKGFEQDVQDIKDKVSNGIIDLASLGARYDNWERASKSRTSAQKSNREGSKAGSKAGSESKKRNLQKRDDDNDGDNHPGASGSGGPAGGHSGGPGGTSDYRRDDGSTRGGRDSGHREEPPTHDVDMSAPNDDAVENASWSTSTINVASETYLQSDDGQSDDSLSDGKCLTRKEVNEKVRCINSWRLGAAFWR</sequence>
<organism evidence="2 3">
    <name type="scientific">Sanghuangporus baumii</name>
    <name type="common">Phellinus baumii</name>
    <dbReference type="NCBI Taxonomy" id="108892"/>
    <lineage>
        <taxon>Eukaryota</taxon>
        <taxon>Fungi</taxon>
        <taxon>Dikarya</taxon>
        <taxon>Basidiomycota</taxon>
        <taxon>Agaricomycotina</taxon>
        <taxon>Agaricomycetes</taxon>
        <taxon>Hymenochaetales</taxon>
        <taxon>Hymenochaetaceae</taxon>
        <taxon>Sanghuangporus</taxon>
    </lineage>
</organism>
<feature type="region of interest" description="Disordered" evidence="1">
    <location>
        <begin position="355"/>
        <end position="460"/>
    </location>
</feature>
<gene>
    <name evidence="2" type="ORF">A7U60_g7568</name>
</gene>
<proteinExistence type="predicted"/>
<accession>A0A9Q5HT77</accession>
<dbReference type="OrthoDB" id="2907794at2759"/>
<protein>
    <recommendedName>
        <fullName evidence="4">EF-hand domain-containing protein</fullName>
    </recommendedName>
</protein>
<evidence type="ECO:0000256" key="1">
    <source>
        <dbReference type="SAM" id="MobiDB-lite"/>
    </source>
</evidence>
<dbReference type="EMBL" id="LNZH02000209">
    <property type="protein sequence ID" value="OCB85557.1"/>
    <property type="molecule type" value="Genomic_DNA"/>
</dbReference>
<dbReference type="AlphaFoldDB" id="A0A9Q5HT77"/>
<dbReference type="Proteomes" id="UP000757232">
    <property type="component" value="Unassembled WGS sequence"/>
</dbReference>
<keyword evidence="3" id="KW-1185">Reference proteome</keyword>
<evidence type="ECO:0000313" key="3">
    <source>
        <dbReference type="Proteomes" id="UP000757232"/>
    </source>
</evidence>
<feature type="compositionally biased region" description="Basic and acidic residues" evidence="1">
    <location>
        <begin position="419"/>
        <end position="445"/>
    </location>
</feature>
<name>A0A9Q5HT77_SANBA</name>
<dbReference type="InterPro" id="IPR018247">
    <property type="entry name" value="EF_Hand_1_Ca_BS"/>
</dbReference>
<comment type="caution">
    <text evidence="2">The sequence shown here is derived from an EMBL/GenBank/DDBJ whole genome shotgun (WGS) entry which is preliminary data.</text>
</comment>
<feature type="compositionally biased region" description="Basic and acidic residues" evidence="1">
    <location>
        <begin position="378"/>
        <end position="396"/>
    </location>
</feature>
<dbReference type="PROSITE" id="PS00018">
    <property type="entry name" value="EF_HAND_1"/>
    <property type="match status" value="1"/>
</dbReference>